<dbReference type="EC" id="3.1.3.-" evidence="5"/>
<dbReference type="GO" id="GO:0046872">
    <property type="term" value="F:metal ion binding"/>
    <property type="evidence" value="ECO:0007669"/>
    <property type="project" value="UniProtKB-KW"/>
</dbReference>
<dbReference type="NCBIfam" id="TIGR01457">
    <property type="entry name" value="HAD-SF-IIA-hyp2"/>
    <property type="match status" value="1"/>
</dbReference>
<dbReference type="GO" id="GO:0005737">
    <property type="term" value="C:cytoplasm"/>
    <property type="evidence" value="ECO:0007669"/>
    <property type="project" value="TreeGrafter"/>
</dbReference>
<accession>A0A1L6XAP8</accession>
<dbReference type="RefSeq" id="WP_054745573.1">
    <property type="nucleotide sequence ID" value="NZ_AYYS01000013.1"/>
</dbReference>
<dbReference type="InterPro" id="IPR023214">
    <property type="entry name" value="HAD_sf"/>
</dbReference>
<dbReference type="NCBIfam" id="TIGR01460">
    <property type="entry name" value="HAD-SF-IIA"/>
    <property type="match status" value="1"/>
</dbReference>
<dbReference type="AlphaFoldDB" id="A0A1L6XAP8"/>
<dbReference type="SFLD" id="SFLDG01139">
    <property type="entry name" value="C2.A:_Pyridoxal_Phosphate_Phos"/>
    <property type="match status" value="1"/>
</dbReference>
<keyword evidence="4 5" id="KW-0460">Magnesium</keyword>
<dbReference type="FunFam" id="3.40.50.1000:FF:000053">
    <property type="entry name" value="TIGR01457 family HAD hydrolase"/>
    <property type="match status" value="1"/>
</dbReference>
<keyword evidence="10" id="KW-1185">Reference proteome</keyword>
<feature type="binding site" evidence="8">
    <location>
        <position position="14"/>
    </location>
    <ligand>
        <name>Mg(2+)</name>
        <dbReference type="ChEBI" id="CHEBI:18420"/>
    </ligand>
</feature>
<feature type="active site" description="Proton donor" evidence="6">
    <location>
        <position position="16"/>
    </location>
</feature>
<evidence type="ECO:0000313" key="10">
    <source>
        <dbReference type="Proteomes" id="UP000185499"/>
    </source>
</evidence>
<evidence type="ECO:0000256" key="8">
    <source>
        <dbReference type="PIRSR" id="PIRSR000915-3"/>
    </source>
</evidence>
<dbReference type="EMBL" id="CP018888">
    <property type="protein sequence ID" value="APT18046.1"/>
    <property type="molecule type" value="Genomic_DNA"/>
</dbReference>
<comment type="function">
    <text evidence="5">Catalyzes the dephosphorylation of 2-6 carbon acid sugars in vitro.</text>
</comment>
<feature type="binding site" evidence="7">
    <location>
        <position position="188"/>
    </location>
    <ligand>
        <name>substrate</name>
    </ligand>
</feature>
<proteinExistence type="inferred from homology"/>
<comment type="cofactor">
    <cofactor evidence="8">
        <name>Mg(2+)</name>
        <dbReference type="ChEBI" id="CHEBI:18420"/>
    </cofactor>
    <text evidence="8">Divalent metal ions. Mg(2+) is the most effective.</text>
</comment>
<dbReference type="InterPro" id="IPR006354">
    <property type="entry name" value="HAD-SF_hydro_IIA_hyp1"/>
</dbReference>
<keyword evidence="3 9" id="KW-0378">Hydrolase</keyword>
<gene>
    <name evidence="9" type="ORF">LA20533_01550</name>
</gene>
<dbReference type="SFLD" id="SFLDS00003">
    <property type="entry name" value="Haloacid_Dehalogenase"/>
    <property type="match status" value="1"/>
</dbReference>
<dbReference type="GO" id="GO:0016791">
    <property type="term" value="F:phosphatase activity"/>
    <property type="evidence" value="ECO:0007669"/>
    <property type="project" value="TreeGrafter"/>
</dbReference>
<reference evidence="9 10" key="1">
    <citation type="submission" date="2016-12" db="EMBL/GenBank/DDBJ databases">
        <title>The whole genome sequencing and assembly of Lactobacillus amylophilus DSM 20533T strain.</title>
        <authorList>
            <person name="Lee Y.-J."/>
            <person name="Yi H."/>
            <person name="Bahn Y.-S."/>
            <person name="Kim J.F."/>
            <person name="Lee D.-W."/>
        </authorList>
    </citation>
    <scope>NUCLEOTIDE SEQUENCE [LARGE SCALE GENOMIC DNA]</scope>
    <source>
        <strain evidence="9 10">DSM 20533</strain>
    </source>
</reference>
<evidence type="ECO:0000256" key="2">
    <source>
        <dbReference type="ARBA" id="ARBA00022723"/>
    </source>
</evidence>
<evidence type="ECO:0000256" key="6">
    <source>
        <dbReference type="PIRSR" id="PIRSR000915-1"/>
    </source>
</evidence>
<dbReference type="InterPro" id="IPR006357">
    <property type="entry name" value="HAD-SF_hydro_IIA"/>
</dbReference>
<dbReference type="Pfam" id="PF13344">
    <property type="entry name" value="Hydrolase_6"/>
    <property type="match status" value="1"/>
</dbReference>
<evidence type="ECO:0000256" key="1">
    <source>
        <dbReference type="ARBA" id="ARBA00006696"/>
    </source>
</evidence>
<feature type="binding site" evidence="8">
    <location>
        <position position="213"/>
    </location>
    <ligand>
        <name>Mg(2+)</name>
        <dbReference type="ChEBI" id="CHEBI:18420"/>
    </ligand>
</feature>
<dbReference type="OrthoDB" id="9810449at2"/>
<dbReference type="KEGG" id="lah:LA20533_01550"/>
<dbReference type="CDD" id="cd07530">
    <property type="entry name" value="HAD_Pase_UmpH-like"/>
    <property type="match status" value="1"/>
</dbReference>
<feature type="active site" description="Nucleophile" evidence="6">
    <location>
        <position position="14"/>
    </location>
</feature>
<dbReference type="SUPFAM" id="SSF56784">
    <property type="entry name" value="HAD-like"/>
    <property type="match status" value="1"/>
</dbReference>
<name>A0A1L6XAP8_9LACO</name>
<evidence type="ECO:0000256" key="4">
    <source>
        <dbReference type="ARBA" id="ARBA00022842"/>
    </source>
</evidence>
<evidence type="ECO:0000256" key="3">
    <source>
        <dbReference type="ARBA" id="ARBA00022801"/>
    </source>
</evidence>
<evidence type="ECO:0000256" key="5">
    <source>
        <dbReference type="PIRNR" id="PIRNR000915"/>
    </source>
</evidence>
<evidence type="ECO:0000256" key="7">
    <source>
        <dbReference type="PIRSR" id="PIRSR000915-2"/>
    </source>
</evidence>
<comment type="similarity">
    <text evidence="1 5">Belongs to the HAD-like hydrolase superfamily. NagD family.</text>
</comment>
<evidence type="ECO:0000313" key="9">
    <source>
        <dbReference type="EMBL" id="APT18046.1"/>
    </source>
</evidence>
<dbReference type="PANTHER" id="PTHR19288:SF46">
    <property type="entry name" value="HALOACID DEHALOGENASE-LIKE HYDROLASE DOMAIN-CONTAINING PROTEIN 2"/>
    <property type="match status" value="1"/>
</dbReference>
<feature type="binding site" evidence="8">
    <location>
        <position position="16"/>
    </location>
    <ligand>
        <name>Mg(2+)</name>
        <dbReference type="ChEBI" id="CHEBI:18420"/>
    </ligand>
</feature>
<dbReference type="InterPro" id="IPR036412">
    <property type="entry name" value="HAD-like_sf"/>
</dbReference>
<sequence>MNHKHKQYRGYLIDLDGTVYRGTESIPEATDFIKRLQDAEIPYLFLTNNTTRTRQMVVDKLAGHGITATVDQIYTPSLATRDYLLDKADTKKPLSVYIVGEIGLYQALLQAGFVLDNEHPDYVVVGLDNDLTYDKVKKAVLAIRSGSNFIGTNADKNLPNEEGLVPGAGSVIAFVEAAVQKKALYIGKPERIIVDMALKQLDVARDDVILVGDNYDTDIKAGINSALDSLLVYTGVSTKNQVAQQPIKPTYEINDLTEWKL</sequence>
<organism evidence="9 10">
    <name type="scientific">Amylolactobacillus amylophilus DSM 20533 = JCM 1125</name>
    <dbReference type="NCBI Taxonomy" id="1423721"/>
    <lineage>
        <taxon>Bacteria</taxon>
        <taxon>Bacillati</taxon>
        <taxon>Bacillota</taxon>
        <taxon>Bacilli</taxon>
        <taxon>Lactobacillales</taxon>
        <taxon>Lactobacillaceae</taxon>
        <taxon>Amylolactobacillus</taxon>
    </lineage>
</organism>
<dbReference type="Proteomes" id="UP000185499">
    <property type="component" value="Chromosome"/>
</dbReference>
<keyword evidence="2 5" id="KW-0479">Metal-binding</keyword>
<protein>
    <recommendedName>
        <fullName evidence="5">Acid sugar phosphatase</fullName>
        <ecNumber evidence="5">3.1.3.-</ecNumber>
    </recommendedName>
</protein>
<dbReference type="PANTHER" id="PTHR19288">
    <property type="entry name" value="4-NITROPHENYLPHOSPHATASE-RELATED"/>
    <property type="match status" value="1"/>
</dbReference>
<dbReference type="Gene3D" id="3.40.50.1000">
    <property type="entry name" value="HAD superfamily/HAD-like"/>
    <property type="match status" value="2"/>
</dbReference>
<dbReference type="Pfam" id="PF13242">
    <property type="entry name" value="Hydrolase_like"/>
    <property type="match status" value="1"/>
</dbReference>
<dbReference type="PIRSF" id="PIRSF000915">
    <property type="entry name" value="PGP-type_phosphatase"/>
    <property type="match status" value="1"/>
</dbReference>